<dbReference type="GO" id="GO:0005345">
    <property type="term" value="F:purine nucleobase transmembrane transporter activity"/>
    <property type="evidence" value="ECO:0007669"/>
    <property type="project" value="TreeGrafter"/>
</dbReference>
<accession>A0A943ED19</accession>
<keyword evidence="7 8" id="KW-0472">Membrane</keyword>
<organism evidence="10 11">
    <name type="scientific">Acidaminococcus intestini</name>
    <dbReference type="NCBI Taxonomy" id="187327"/>
    <lineage>
        <taxon>Bacteria</taxon>
        <taxon>Bacillati</taxon>
        <taxon>Bacillota</taxon>
        <taxon>Negativicutes</taxon>
        <taxon>Acidaminococcales</taxon>
        <taxon>Acidaminococcaceae</taxon>
        <taxon>Acidaminococcus</taxon>
    </lineage>
</organism>
<keyword evidence="6 8" id="KW-1133">Transmembrane helix</keyword>
<evidence type="ECO:0000313" key="11">
    <source>
        <dbReference type="Proteomes" id="UP000754226"/>
    </source>
</evidence>
<comment type="similarity">
    <text evidence="2 8">Belongs to the nucleobase:cation symporter-2 (NCS2) (TC 2.A.40) family. Azg-like subfamily.</text>
</comment>
<evidence type="ECO:0000256" key="9">
    <source>
        <dbReference type="SAM" id="Phobius"/>
    </source>
</evidence>
<evidence type="ECO:0000256" key="5">
    <source>
        <dbReference type="ARBA" id="ARBA00022692"/>
    </source>
</evidence>
<dbReference type="InterPro" id="IPR006043">
    <property type="entry name" value="NCS2"/>
</dbReference>
<dbReference type="InterPro" id="IPR045018">
    <property type="entry name" value="Azg-like"/>
</dbReference>
<evidence type="ECO:0000256" key="8">
    <source>
        <dbReference type="PIRNR" id="PIRNR005353"/>
    </source>
</evidence>
<evidence type="ECO:0000256" key="6">
    <source>
        <dbReference type="ARBA" id="ARBA00022989"/>
    </source>
</evidence>
<dbReference type="PIRSF" id="PIRSF005353">
    <property type="entry name" value="PbuG"/>
    <property type="match status" value="1"/>
</dbReference>
<dbReference type="Proteomes" id="UP000754226">
    <property type="component" value="Unassembled WGS sequence"/>
</dbReference>
<sequence length="461" mass="49329">MEELFDRVFHLKENHTDARTEIIAGITTFMTMAYILIVNPSILSATGMDKGALVTTTALASALGTLFMALFANYPFALAPGMGLNAYFAYTVVLQMGYTWQVALAAVFVEGLVFIFLSLTNIREAIFNAIPLTLKRAISVGIGLFIAFIGLLNAKIVVANPATKVSLYSFTKAVADGTFHSVGITVVIALIGILFTGFLIIKNVRGNILFGILGTWILGMIAEASGLYIPDPKLGTFSVFPNLSAGMAAFIPLNPLPVWGKMDFSSVFSLDFFAVIFAFLFVDLFDTLGTLIGVASKSNMLDEKGRLPHIKGALMADSVATCTGALMGTSTVTTFVESAAGVAEGGRTGLTAVTVSVLFLLSLFLSPFFMAIPAFATAPALIVVGFLMFSSVNKIDMDDLSEAIPAYIAIIAMPFCYSISEGISFGVISYTVLNVLTRHTDRISGLMYILTILFIGKYIML</sequence>
<keyword evidence="5 8" id="KW-0812">Transmembrane</keyword>
<feature type="transmembrane region" description="Helical" evidence="9">
    <location>
        <begin position="372"/>
        <end position="392"/>
    </location>
</feature>
<evidence type="ECO:0000256" key="2">
    <source>
        <dbReference type="ARBA" id="ARBA00005697"/>
    </source>
</evidence>
<reference evidence="10" key="1">
    <citation type="submission" date="2021-02" db="EMBL/GenBank/DDBJ databases">
        <title>Infant gut strain persistence is associated with maternal origin, phylogeny, and functional potential including surface adhesion and iron acquisition.</title>
        <authorList>
            <person name="Lou Y.C."/>
        </authorList>
    </citation>
    <scope>NUCLEOTIDE SEQUENCE</scope>
    <source>
        <strain evidence="10">L3_106_000M1_dasL3_106_000M1_concoct_15</strain>
    </source>
</reference>
<dbReference type="InterPro" id="IPR026033">
    <property type="entry name" value="Azg-like_bact_archaea"/>
</dbReference>
<dbReference type="EMBL" id="JAGZCZ010000004">
    <property type="protein sequence ID" value="MBS5519431.1"/>
    <property type="molecule type" value="Genomic_DNA"/>
</dbReference>
<evidence type="ECO:0000313" key="10">
    <source>
        <dbReference type="EMBL" id="MBS5519431.1"/>
    </source>
</evidence>
<proteinExistence type="inferred from homology"/>
<evidence type="ECO:0000256" key="7">
    <source>
        <dbReference type="ARBA" id="ARBA00023136"/>
    </source>
</evidence>
<feature type="transmembrane region" description="Helical" evidence="9">
    <location>
        <begin position="348"/>
        <end position="365"/>
    </location>
</feature>
<evidence type="ECO:0000256" key="3">
    <source>
        <dbReference type="ARBA" id="ARBA00022448"/>
    </source>
</evidence>
<feature type="transmembrane region" description="Helical" evidence="9">
    <location>
        <begin position="137"/>
        <end position="158"/>
    </location>
</feature>
<evidence type="ECO:0000256" key="1">
    <source>
        <dbReference type="ARBA" id="ARBA00004651"/>
    </source>
</evidence>
<dbReference type="Pfam" id="PF00860">
    <property type="entry name" value="Xan_ur_permease"/>
    <property type="match status" value="1"/>
</dbReference>
<dbReference type="PANTHER" id="PTHR43337:SF1">
    <property type="entry name" value="XANTHINE_URACIL PERMEASE C887.17-RELATED"/>
    <property type="match status" value="1"/>
</dbReference>
<feature type="transmembrane region" description="Helical" evidence="9">
    <location>
        <begin position="272"/>
        <end position="294"/>
    </location>
</feature>
<keyword evidence="3 8" id="KW-0813">Transport</keyword>
<dbReference type="GO" id="GO:0005886">
    <property type="term" value="C:plasma membrane"/>
    <property type="evidence" value="ECO:0007669"/>
    <property type="project" value="UniProtKB-SubCell"/>
</dbReference>
<gene>
    <name evidence="10" type="ORF">KHX13_03720</name>
</gene>
<feature type="transmembrane region" description="Helical" evidence="9">
    <location>
        <begin position="404"/>
        <end position="431"/>
    </location>
</feature>
<feature type="transmembrane region" description="Helical" evidence="9">
    <location>
        <begin position="314"/>
        <end position="336"/>
    </location>
</feature>
<protein>
    <submittedName>
        <fullName evidence="10">NCS2 family permease</fullName>
    </submittedName>
</protein>
<dbReference type="PANTHER" id="PTHR43337">
    <property type="entry name" value="XANTHINE/URACIL PERMEASE C887.17-RELATED"/>
    <property type="match status" value="1"/>
</dbReference>
<feature type="transmembrane region" description="Helical" evidence="9">
    <location>
        <begin position="98"/>
        <end position="117"/>
    </location>
</feature>
<name>A0A943ED19_9FIRM</name>
<evidence type="ECO:0000256" key="4">
    <source>
        <dbReference type="ARBA" id="ARBA00022475"/>
    </source>
</evidence>
<comment type="caution">
    <text evidence="10">The sequence shown here is derived from an EMBL/GenBank/DDBJ whole genome shotgun (WGS) entry which is preliminary data.</text>
</comment>
<keyword evidence="4 8" id="KW-1003">Cell membrane</keyword>
<dbReference type="AlphaFoldDB" id="A0A943ED19"/>
<comment type="subcellular location">
    <subcellularLocation>
        <location evidence="1 8">Cell membrane</location>
        <topology evidence="1 8">Multi-pass membrane protein</topology>
    </subcellularLocation>
</comment>
<feature type="transmembrane region" description="Helical" evidence="9">
    <location>
        <begin position="20"/>
        <end position="39"/>
    </location>
</feature>
<feature type="transmembrane region" description="Helical" evidence="9">
    <location>
        <begin position="208"/>
        <end position="229"/>
    </location>
</feature>
<feature type="transmembrane region" description="Helical" evidence="9">
    <location>
        <begin position="443"/>
        <end position="460"/>
    </location>
</feature>
<feature type="transmembrane region" description="Helical" evidence="9">
    <location>
        <begin position="178"/>
        <end position="201"/>
    </location>
</feature>
<feature type="transmembrane region" description="Helical" evidence="9">
    <location>
        <begin position="51"/>
        <end position="78"/>
    </location>
</feature>